<sequence length="79" mass="8461">MASDHSAFSLMNLYHPSLEQDTPSPSLQQEIFEAVVKSKDSTYASVAQSASALPEGQSKVISHVVKEKKSNSKVVLNGA</sequence>
<comment type="caution">
    <text evidence="1">The sequence shown here is derived from an EMBL/GenBank/DDBJ whole genome shotgun (WGS) entry which is preliminary data.</text>
</comment>
<protein>
    <submittedName>
        <fullName evidence="1">Uncharacterized protein</fullName>
    </submittedName>
</protein>
<name>A0A4Y2U1I0_ARAVE</name>
<gene>
    <name evidence="1" type="ORF">AVEN_135564_1</name>
</gene>
<evidence type="ECO:0000313" key="2">
    <source>
        <dbReference type="Proteomes" id="UP000499080"/>
    </source>
</evidence>
<keyword evidence="2" id="KW-1185">Reference proteome</keyword>
<accession>A0A4Y2U1I0</accession>
<proteinExistence type="predicted"/>
<dbReference type="Proteomes" id="UP000499080">
    <property type="component" value="Unassembled WGS sequence"/>
</dbReference>
<dbReference type="AlphaFoldDB" id="A0A4Y2U1I0"/>
<reference evidence="1 2" key="1">
    <citation type="journal article" date="2019" name="Sci. Rep.">
        <title>Orb-weaving spider Araneus ventricosus genome elucidates the spidroin gene catalogue.</title>
        <authorList>
            <person name="Kono N."/>
            <person name="Nakamura H."/>
            <person name="Ohtoshi R."/>
            <person name="Moran D.A.P."/>
            <person name="Shinohara A."/>
            <person name="Yoshida Y."/>
            <person name="Fujiwara M."/>
            <person name="Mori M."/>
            <person name="Tomita M."/>
            <person name="Arakawa K."/>
        </authorList>
    </citation>
    <scope>NUCLEOTIDE SEQUENCE [LARGE SCALE GENOMIC DNA]</scope>
</reference>
<evidence type="ECO:0000313" key="1">
    <source>
        <dbReference type="EMBL" id="GBO05921.1"/>
    </source>
</evidence>
<dbReference type="EMBL" id="BGPR01032391">
    <property type="protein sequence ID" value="GBO05921.1"/>
    <property type="molecule type" value="Genomic_DNA"/>
</dbReference>
<organism evidence="1 2">
    <name type="scientific">Araneus ventricosus</name>
    <name type="common">Orbweaver spider</name>
    <name type="synonym">Epeira ventricosa</name>
    <dbReference type="NCBI Taxonomy" id="182803"/>
    <lineage>
        <taxon>Eukaryota</taxon>
        <taxon>Metazoa</taxon>
        <taxon>Ecdysozoa</taxon>
        <taxon>Arthropoda</taxon>
        <taxon>Chelicerata</taxon>
        <taxon>Arachnida</taxon>
        <taxon>Araneae</taxon>
        <taxon>Araneomorphae</taxon>
        <taxon>Entelegynae</taxon>
        <taxon>Araneoidea</taxon>
        <taxon>Araneidae</taxon>
        <taxon>Araneus</taxon>
    </lineage>
</organism>